<dbReference type="RefSeq" id="WP_175278226.1">
    <property type="nucleotide sequence ID" value="NZ_CP054836.1"/>
</dbReference>
<evidence type="ECO:0000256" key="10">
    <source>
        <dbReference type="PROSITE-ProRule" id="PRU01213"/>
    </source>
</evidence>
<dbReference type="Pfam" id="PF03459">
    <property type="entry name" value="TOBE"/>
    <property type="match status" value="1"/>
</dbReference>
<dbReference type="GO" id="GO:0016020">
    <property type="term" value="C:membrane"/>
    <property type="evidence" value="ECO:0007669"/>
    <property type="project" value="InterPro"/>
</dbReference>
<dbReference type="AlphaFoldDB" id="A0A6N1VKN2"/>
<comment type="similarity">
    <text evidence="1">Belongs to the ABC transporter superfamily.</text>
</comment>
<evidence type="ECO:0000256" key="4">
    <source>
        <dbReference type="ARBA" id="ARBA00022505"/>
    </source>
</evidence>
<protein>
    <submittedName>
        <fullName evidence="13">Molybdenum ABC transporter ATP-binding protein</fullName>
    </submittedName>
</protein>
<accession>A0A6N1VKN2</accession>
<keyword evidence="6" id="KW-0547">Nucleotide-binding</keyword>
<evidence type="ECO:0000259" key="11">
    <source>
        <dbReference type="PROSITE" id="PS50893"/>
    </source>
</evidence>
<organism evidence="13 14">
    <name type="scientific">Oricola thermophila</name>
    <dbReference type="NCBI Taxonomy" id="2742145"/>
    <lineage>
        <taxon>Bacteria</taxon>
        <taxon>Pseudomonadati</taxon>
        <taxon>Pseudomonadota</taxon>
        <taxon>Alphaproteobacteria</taxon>
        <taxon>Hyphomicrobiales</taxon>
        <taxon>Ahrensiaceae</taxon>
        <taxon>Oricola</taxon>
    </lineage>
</organism>
<reference evidence="13 14" key="1">
    <citation type="submission" date="2020-06" db="EMBL/GenBank/DDBJ databases">
        <title>Oricola thermophila sp. nov. isolated from a tidal sediments.</title>
        <authorList>
            <person name="Kwon K.K."/>
            <person name="Yang S.-H."/>
            <person name="Park M.-J."/>
        </authorList>
    </citation>
    <scope>NUCLEOTIDE SEQUENCE [LARGE SCALE GENOMIC DNA]</scope>
    <source>
        <strain evidence="13 14">MEBiC13590</strain>
    </source>
</reference>
<dbReference type="Proteomes" id="UP000509367">
    <property type="component" value="Chromosome"/>
</dbReference>
<dbReference type="PROSITE" id="PS50893">
    <property type="entry name" value="ABC_TRANSPORTER_2"/>
    <property type="match status" value="1"/>
</dbReference>
<evidence type="ECO:0000256" key="6">
    <source>
        <dbReference type="ARBA" id="ARBA00022741"/>
    </source>
</evidence>
<dbReference type="InterPro" id="IPR003593">
    <property type="entry name" value="AAA+_ATPase"/>
</dbReference>
<dbReference type="Pfam" id="PF00005">
    <property type="entry name" value="ABC_tran"/>
    <property type="match status" value="1"/>
</dbReference>
<evidence type="ECO:0000256" key="7">
    <source>
        <dbReference type="ARBA" id="ARBA00022840"/>
    </source>
</evidence>
<evidence type="ECO:0000256" key="1">
    <source>
        <dbReference type="ARBA" id="ARBA00005417"/>
    </source>
</evidence>
<evidence type="ECO:0000256" key="8">
    <source>
        <dbReference type="ARBA" id="ARBA00022967"/>
    </source>
</evidence>
<evidence type="ECO:0000256" key="2">
    <source>
        <dbReference type="ARBA" id="ARBA00022448"/>
    </source>
</evidence>
<dbReference type="Gene3D" id="2.40.50.100">
    <property type="match status" value="1"/>
</dbReference>
<feature type="domain" description="Mop" evidence="12">
    <location>
        <begin position="295"/>
        <end position="362"/>
    </location>
</feature>
<evidence type="ECO:0000313" key="13">
    <source>
        <dbReference type="EMBL" id="QKV20335.1"/>
    </source>
</evidence>
<keyword evidence="3" id="KW-1003">Cell membrane</keyword>
<dbReference type="InterPro" id="IPR005116">
    <property type="entry name" value="Transp-assoc_OB_typ1"/>
</dbReference>
<evidence type="ECO:0000256" key="9">
    <source>
        <dbReference type="ARBA" id="ARBA00023136"/>
    </source>
</evidence>
<keyword evidence="7 13" id="KW-0067">ATP-binding</keyword>
<dbReference type="InterPro" id="IPR027417">
    <property type="entry name" value="P-loop_NTPase"/>
</dbReference>
<dbReference type="InterPro" id="IPR050334">
    <property type="entry name" value="Molybdenum_import_ModC"/>
</dbReference>
<keyword evidence="4 10" id="KW-0500">Molybdenum</keyword>
<feature type="domain" description="ABC transporter" evidence="11">
    <location>
        <begin position="1"/>
        <end position="230"/>
    </location>
</feature>
<dbReference type="PANTHER" id="PTHR43514:SF4">
    <property type="entry name" value="ABC TRANSPORTER I FAMILY MEMBER 10"/>
    <property type="match status" value="1"/>
</dbReference>
<dbReference type="InterPro" id="IPR008995">
    <property type="entry name" value="Mo/tungstate-bd_C_term_dom"/>
</dbReference>
<proteinExistence type="inferred from homology"/>
<dbReference type="GO" id="GO:0005524">
    <property type="term" value="F:ATP binding"/>
    <property type="evidence" value="ECO:0007669"/>
    <property type="project" value="UniProtKB-KW"/>
</dbReference>
<dbReference type="PANTHER" id="PTHR43514">
    <property type="entry name" value="ABC TRANSPORTER I FAMILY MEMBER 10"/>
    <property type="match status" value="1"/>
</dbReference>
<keyword evidence="5" id="KW-0997">Cell inner membrane</keyword>
<dbReference type="KEGG" id="orm:HTY61_18720"/>
<keyword evidence="9" id="KW-0472">Membrane</keyword>
<dbReference type="InterPro" id="IPR003439">
    <property type="entry name" value="ABC_transporter-like_ATP-bd"/>
</dbReference>
<keyword evidence="8" id="KW-1278">Translocase</keyword>
<dbReference type="GO" id="GO:0140359">
    <property type="term" value="F:ABC-type transporter activity"/>
    <property type="evidence" value="ECO:0007669"/>
    <property type="project" value="InterPro"/>
</dbReference>
<dbReference type="SMART" id="SM00382">
    <property type="entry name" value="AAA"/>
    <property type="match status" value="1"/>
</dbReference>
<dbReference type="InterPro" id="IPR004606">
    <property type="entry name" value="Mop_domain"/>
</dbReference>
<dbReference type="EMBL" id="CP054836">
    <property type="protein sequence ID" value="QKV20335.1"/>
    <property type="molecule type" value="Genomic_DNA"/>
</dbReference>
<evidence type="ECO:0000259" key="12">
    <source>
        <dbReference type="PROSITE" id="PS51866"/>
    </source>
</evidence>
<dbReference type="SUPFAM" id="SSF50331">
    <property type="entry name" value="MOP-like"/>
    <property type="match status" value="1"/>
</dbReference>
<evidence type="ECO:0000256" key="3">
    <source>
        <dbReference type="ARBA" id="ARBA00022475"/>
    </source>
</evidence>
<gene>
    <name evidence="13" type="primary">modC</name>
    <name evidence="13" type="ORF">HTY61_18720</name>
</gene>
<sequence>MVELSVDIRARAGNFTLECAFEAGPGITAIFGRSGAGKSTLLRALAGLVACDRARISIGGRLLEDTDKRLRLPARARRIGFVFQDDRLFPHMSVRRNMTYGAKGETSTAFASVTDLLGLDRLLDRMPGTLSGGERKRVAIARALLSSPQLLLMDEPLASLDHARRDRIMPYLERIRAETSIPILYVSHELGEVSRLADTLVILDDGRVAAHGAAADLFARLDLGPLLGGNDTSVLLKGRVTGTDERWGMVEVDVEGRKLHLLAPPPGEEAVAPGTMLRLRVHARDVAISLAPLAGISMRNQLPMVIDAIRNEEGGAHAEIRGRIGGQFLRARVTRQTVHELALHEGMTVHALVKTISFERRLVQEHA</sequence>
<keyword evidence="14" id="KW-1185">Reference proteome</keyword>
<dbReference type="GO" id="GO:0015098">
    <property type="term" value="F:molybdate ion transmembrane transporter activity"/>
    <property type="evidence" value="ECO:0007669"/>
    <property type="project" value="InterPro"/>
</dbReference>
<dbReference type="Gene3D" id="3.40.50.300">
    <property type="entry name" value="P-loop containing nucleotide triphosphate hydrolases"/>
    <property type="match status" value="1"/>
</dbReference>
<dbReference type="SUPFAM" id="SSF52540">
    <property type="entry name" value="P-loop containing nucleoside triphosphate hydrolases"/>
    <property type="match status" value="1"/>
</dbReference>
<dbReference type="NCBIfam" id="TIGR02142">
    <property type="entry name" value="modC_ABC"/>
    <property type="match status" value="1"/>
</dbReference>
<evidence type="ECO:0000313" key="14">
    <source>
        <dbReference type="Proteomes" id="UP000509367"/>
    </source>
</evidence>
<dbReference type="PROSITE" id="PS51866">
    <property type="entry name" value="MOP"/>
    <property type="match status" value="1"/>
</dbReference>
<dbReference type="PROSITE" id="PS00211">
    <property type="entry name" value="ABC_TRANSPORTER_1"/>
    <property type="match status" value="1"/>
</dbReference>
<evidence type="ECO:0000256" key="5">
    <source>
        <dbReference type="ARBA" id="ARBA00022519"/>
    </source>
</evidence>
<dbReference type="GO" id="GO:0016887">
    <property type="term" value="F:ATP hydrolysis activity"/>
    <property type="evidence" value="ECO:0007669"/>
    <property type="project" value="InterPro"/>
</dbReference>
<dbReference type="InterPro" id="IPR017871">
    <property type="entry name" value="ABC_transporter-like_CS"/>
</dbReference>
<dbReference type="InterPro" id="IPR011868">
    <property type="entry name" value="ModC_ABC_ATP-bd"/>
</dbReference>
<keyword evidence="2" id="KW-0813">Transport</keyword>
<name>A0A6N1VKN2_9HYPH</name>